<evidence type="ECO:0000313" key="3">
    <source>
        <dbReference type="Proteomes" id="UP000271468"/>
    </source>
</evidence>
<organism evidence="2 3">
    <name type="scientific">Pseudomonas syringae pv. coriandricola</name>
    <dbReference type="NCBI Taxonomy" id="264453"/>
    <lineage>
        <taxon>Bacteria</taxon>
        <taxon>Pseudomonadati</taxon>
        <taxon>Pseudomonadota</taxon>
        <taxon>Gammaproteobacteria</taxon>
        <taxon>Pseudomonadales</taxon>
        <taxon>Pseudomonadaceae</taxon>
        <taxon>Pseudomonas</taxon>
    </lineage>
</organism>
<dbReference type="GO" id="GO:0015627">
    <property type="term" value="C:type II protein secretion system complex"/>
    <property type="evidence" value="ECO:0007669"/>
    <property type="project" value="InterPro"/>
</dbReference>
<dbReference type="Proteomes" id="UP000271468">
    <property type="component" value="Unassembled WGS sequence"/>
</dbReference>
<keyword evidence="1" id="KW-1133">Transmembrane helix</keyword>
<proteinExistence type="predicted"/>
<accession>A0A0P9LPT4</accession>
<name>A0A0P9LPT4_9PSED</name>
<gene>
    <name evidence="2" type="ORF">ALQ65_00209</name>
</gene>
<sequence>MMTEQGRQPHTRWHMLGLRVRLAWRDLSRREKRVTGGSVLLLSGLLVWWLLIQPPLNRIAYWSAEIPRLRSQNEALDSVLQQVSTPPLRAEDQDEEQALRRSLDARGLLQHCRLEASVQGAVQGWQLAFEQAPADAVIDWLLEQPQVFSLYIMDARLQRAGAANAQDSAGSLSGVVRMEKAPSARES</sequence>
<reference evidence="2 3" key="1">
    <citation type="submission" date="2018-08" db="EMBL/GenBank/DDBJ databases">
        <title>Recombination of ecologically and evolutionarily significant loci maintains genetic cohesion in the Pseudomonas syringae species complex.</title>
        <authorList>
            <person name="Dillon M."/>
            <person name="Thakur S."/>
            <person name="Almeida R.N.D."/>
            <person name="Weir B.S."/>
            <person name="Guttman D.S."/>
        </authorList>
    </citation>
    <scope>NUCLEOTIDE SEQUENCE [LARGE SCALE GENOMIC DNA]</scope>
    <source>
        <strain evidence="2 3">ICMP 12341</strain>
    </source>
</reference>
<evidence type="ECO:0000313" key="2">
    <source>
        <dbReference type="EMBL" id="RMN12581.1"/>
    </source>
</evidence>
<keyword evidence="1" id="KW-0472">Membrane</keyword>
<dbReference type="InterPro" id="IPR007690">
    <property type="entry name" value="T2SS_GspM"/>
</dbReference>
<evidence type="ECO:0000256" key="1">
    <source>
        <dbReference type="SAM" id="Phobius"/>
    </source>
</evidence>
<dbReference type="EMBL" id="RBOV01000135">
    <property type="protein sequence ID" value="RMN12581.1"/>
    <property type="molecule type" value="Genomic_DNA"/>
</dbReference>
<dbReference type="Pfam" id="PF04612">
    <property type="entry name" value="T2SSM"/>
    <property type="match status" value="1"/>
</dbReference>
<feature type="transmembrane region" description="Helical" evidence="1">
    <location>
        <begin position="34"/>
        <end position="51"/>
    </location>
</feature>
<dbReference type="AlphaFoldDB" id="A0A0P9LPT4"/>
<dbReference type="GO" id="GO:0015628">
    <property type="term" value="P:protein secretion by the type II secretion system"/>
    <property type="evidence" value="ECO:0007669"/>
    <property type="project" value="InterPro"/>
</dbReference>
<protein>
    <submittedName>
        <fullName evidence="2">Proteinral secretion pathway protein GspM</fullName>
    </submittedName>
</protein>
<comment type="caution">
    <text evidence="2">The sequence shown here is derived from an EMBL/GenBank/DDBJ whole genome shotgun (WGS) entry which is preliminary data.</text>
</comment>
<keyword evidence="1" id="KW-0812">Transmembrane</keyword>